<dbReference type="InterPro" id="IPR056778">
    <property type="entry name" value="UPF0261_C"/>
</dbReference>
<dbReference type="RefSeq" id="XP_011042132.1">
    <property type="nucleotide sequence ID" value="XM_011043830.1"/>
</dbReference>
<dbReference type="Pfam" id="PF06792">
    <property type="entry name" value="UPF0261"/>
    <property type="match status" value="1"/>
</dbReference>
<dbReference type="Pfam" id="PF23189">
    <property type="entry name" value="UPF0261_C"/>
    <property type="match status" value="1"/>
</dbReference>
<evidence type="ECO:0000313" key="4">
    <source>
        <dbReference type="RefSeq" id="XP_011042132.1"/>
    </source>
</evidence>
<keyword evidence="3" id="KW-1185">Reference proteome</keyword>
<dbReference type="InterPro" id="IPR006121">
    <property type="entry name" value="HMA_dom"/>
</dbReference>
<accession>A0AAJ6Y4E8</accession>
<dbReference type="KEGG" id="peu:105137896"/>
<reference evidence="4" key="1">
    <citation type="submission" date="2025-08" db="UniProtKB">
        <authorList>
            <consortium name="RefSeq"/>
        </authorList>
    </citation>
    <scope>IDENTIFICATION</scope>
</reference>
<dbReference type="InterPro" id="IPR051353">
    <property type="entry name" value="Tobamovirus_resist_UPF0261"/>
</dbReference>
<evidence type="ECO:0000256" key="1">
    <source>
        <dbReference type="SAM" id="MobiDB-lite"/>
    </source>
</evidence>
<dbReference type="Gene3D" id="3.40.50.12030">
    <property type="entry name" value="Uncharacterised protein family UPF0261, NC domain"/>
    <property type="match status" value="1"/>
</dbReference>
<dbReference type="Pfam" id="PF00403">
    <property type="entry name" value="HMA"/>
    <property type="match status" value="1"/>
</dbReference>
<evidence type="ECO:0000259" key="2">
    <source>
        <dbReference type="PROSITE" id="PS50846"/>
    </source>
</evidence>
<feature type="region of interest" description="Disordered" evidence="1">
    <location>
        <begin position="61"/>
        <end position="113"/>
    </location>
</feature>
<feature type="compositionally biased region" description="Basic and acidic residues" evidence="1">
    <location>
        <begin position="79"/>
        <end position="113"/>
    </location>
</feature>
<dbReference type="Gene3D" id="3.40.50.12020">
    <property type="entry name" value="Uncharacterised protein family UPF0261, NN domain"/>
    <property type="match status" value="1"/>
</dbReference>
<dbReference type="NCBIfam" id="NF002674">
    <property type="entry name" value="PRK02399.1-2"/>
    <property type="match status" value="1"/>
</dbReference>
<dbReference type="GeneID" id="105137896"/>
<dbReference type="PANTHER" id="PTHR31862:SF1">
    <property type="entry name" value="UPF0261 DOMAIN PROTEIN (AFU_ORTHOLOGUE AFUA_1G10120)"/>
    <property type="match status" value="1"/>
</dbReference>
<dbReference type="GO" id="GO:0046872">
    <property type="term" value="F:metal ion binding"/>
    <property type="evidence" value="ECO:0007669"/>
    <property type="project" value="InterPro"/>
</dbReference>
<dbReference type="CDD" id="cd15488">
    <property type="entry name" value="Tm-1-like"/>
    <property type="match status" value="1"/>
</dbReference>
<dbReference type="AlphaFoldDB" id="A0AAJ6Y4E8"/>
<name>A0AAJ6Y4E8_POPEU</name>
<feature type="domain" description="HMA" evidence="2">
    <location>
        <begin position="2"/>
        <end position="65"/>
    </location>
</feature>
<evidence type="ECO:0000313" key="3">
    <source>
        <dbReference type="Proteomes" id="UP000694918"/>
    </source>
</evidence>
<dbReference type="InterPro" id="IPR044122">
    <property type="entry name" value="UPF0261_N"/>
</dbReference>
<sequence length="582" mass="63576">MAQRTVLKVDISCEKCKKKLLKAVSTLEGVDKIEADQAKGTLTVTGNADPYEIIMRTRKTGKHADVVSIGPPPAPPKQDGQKKPQEKKPEEKKPEEKKPEEKKPEEKAQIHDPHTCHQCRQVYLMPMPMSMAPCYEPNPSCSVIFLPLEVFCIGTADTKLDELKFLSESVRSNINSFTDISSFKVEVVVVDVSCGEKETKDLADFIFVPRKDVLACYFGSIEKSPRILTDERGKAVATMSKALEYFLKKAQEDQVLAGAIGLGGTGGTSLISSAFRSLPLGMPKVIVSTVASGRTESYIGTSDMILFPSIVDICGINGVSRVVLSNAGAAFAGMVVGRLATSRQDCSNNEKFTVGLTMFVVTTPCVNAVKERLAKEGYETMVFHATGVGGRAMENLVGEGLIQGVLDITTTEVADFLVGGIMPCDSSRFDAIIEKNIPFVLTVGALDMVSFGTKDTIPSRFQHRKIHIHNAQNSIVRTTVDENKNFAEFIADKLNRSPSSKFRVCLPQKGVSAYDAPGKPCYDPEATSTLINEFQRLVQTTDDRQVKVYPYHINDPDFANALVDAFLEISPSHPKDSVGHHT</sequence>
<dbReference type="InterPro" id="IPR036163">
    <property type="entry name" value="HMA_dom_sf"/>
</dbReference>
<organism evidence="3 4">
    <name type="scientific">Populus euphratica</name>
    <name type="common">Euphrates poplar</name>
    <dbReference type="NCBI Taxonomy" id="75702"/>
    <lineage>
        <taxon>Eukaryota</taxon>
        <taxon>Viridiplantae</taxon>
        <taxon>Streptophyta</taxon>
        <taxon>Embryophyta</taxon>
        <taxon>Tracheophyta</taxon>
        <taxon>Spermatophyta</taxon>
        <taxon>Magnoliopsida</taxon>
        <taxon>eudicotyledons</taxon>
        <taxon>Gunneridae</taxon>
        <taxon>Pentapetalae</taxon>
        <taxon>rosids</taxon>
        <taxon>fabids</taxon>
        <taxon>Malpighiales</taxon>
        <taxon>Salicaceae</taxon>
        <taxon>Saliceae</taxon>
        <taxon>Populus</taxon>
    </lineage>
</organism>
<dbReference type="PANTHER" id="PTHR31862">
    <property type="entry name" value="UPF0261 DOMAIN PROTEIN (AFU_ORTHOLOGUE AFUA_1G10120)"/>
    <property type="match status" value="1"/>
</dbReference>
<dbReference type="PROSITE" id="PS50846">
    <property type="entry name" value="HMA_2"/>
    <property type="match status" value="1"/>
</dbReference>
<proteinExistence type="predicted"/>
<dbReference type="SUPFAM" id="SSF55008">
    <property type="entry name" value="HMA, heavy metal-associated domain"/>
    <property type="match status" value="1"/>
</dbReference>
<dbReference type="Proteomes" id="UP000694918">
    <property type="component" value="Unplaced"/>
</dbReference>
<dbReference type="Gene3D" id="3.30.70.100">
    <property type="match status" value="1"/>
</dbReference>
<protein>
    <submittedName>
        <fullName evidence="4">Uncharacterized protein LOC105137896</fullName>
    </submittedName>
</protein>
<gene>
    <name evidence="4" type="primary">LOC105137896</name>
</gene>